<reference evidence="2 3" key="1">
    <citation type="journal article" date="2014" name="Genome Biol.">
        <title>Transcriptome and methylome profiling reveals relics of genome dominance in the mesopolyploid Brassica oleracea.</title>
        <authorList>
            <person name="Parkin I.A."/>
            <person name="Koh C."/>
            <person name="Tang H."/>
            <person name="Robinson S.J."/>
            <person name="Kagale S."/>
            <person name="Clarke W.E."/>
            <person name="Town C.D."/>
            <person name="Nixon J."/>
            <person name="Krishnakumar V."/>
            <person name="Bidwell S.L."/>
            <person name="Denoeud F."/>
            <person name="Belcram H."/>
            <person name="Links M.G."/>
            <person name="Just J."/>
            <person name="Clarke C."/>
            <person name="Bender T."/>
            <person name="Huebert T."/>
            <person name="Mason A.S."/>
            <person name="Pires J.C."/>
            <person name="Barker G."/>
            <person name="Moore J."/>
            <person name="Walley P.G."/>
            <person name="Manoli S."/>
            <person name="Batley J."/>
            <person name="Edwards D."/>
            <person name="Nelson M.N."/>
            <person name="Wang X."/>
            <person name="Paterson A.H."/>
            <person name="King G."/>
            <person name="Bancroft I."/>
            <person name="Chalhoub B."/>
            <person name="Sharpe A.G."/>
        </authorList>
    </citation>
    <scope>NUCLEOTIDE SEQUENCE</scope>
    <source>
        <strain evidence="2 3">cv. TO1000</strain>
    </source>
</reference>
<organism evidence="2 3">
    <name type="scientific">Brassica oleracea var. oleracea</name>
    <dbReference type="NCBI Taxonomy" id="109376"/>
    <lineage>
        <taxon>Eukaryota</taxon>
        <taxon>Viridiplantae</taxon>
        <taxon>Streptophyta</taxon>
        <taxon>Embryophyta</taxon>
        <taxon>Tracheophyta</taxon>
        <taxon>Spermatophyta</taxon>
        <taxon>Magnoliopsida</taxon>
        <taxon>eudicotyledons</taxon>
        <taxon>Gunneridae</taxon>
        <taxon>Pentapetalae</taxon>
        <taxon>rosids</taxon>
        <taxon>malvids</taxon>
        <taxon>Brassicales</taxon>
        <taxon>Brassicaceae</taxon>
        <taxon>Brassiceae</taxon>
        <taxon>Brassica</taxon>
    </lineage>
</organism>
<keyword evidence="3" id="KW-1185">Reference proteome</keyword>
<dbReference type="Proteomes" id="UP000032141">
    <property type="component" value="Chromosome C1"/>
</dbReference>
<dbReference type="STRING" id="109376.A0A0D3A7G8"/>
<dbReference type="Pfam" id="PF07734">
    <property type="entry name" value="FBA_1"/>
    <property type="match status" value="1"/>
</dbReference>
<evidence type="ECO:0000313" key="3">
    <source>
        <dbReference type="Proteomes" id="UP000032141"/>
    </source>
</evidence>
<dbReference type="EnsemblPlants" id="Bo1g053170.1">
    <property type="protein sequence ID" value="Bo1g053170.1"/>
    <property type="gene ID" value="Bo1g053170"/>
</dbReference>
<dbReference type="Gramene" id="Bo1g053170.1">
    <property type="protein sequence ID" value="Bo1g053170.1"/>
    <property type="gene ID" value="Bo1g053170"/>
</dbReference>
<proteinExistence type="predicted"/>
<dbReference type="InterPro" id="IPR006527">
    <property type="entry name" value="F-box-assoc_dom_typ1"/>
</dbReference>
<sequence>MLWSHSHAIANHFLIGHPSFYYSNSSTLNSGVLSGCAPEKVFLSADIRQLIHPQWQFPVSASFFIEEEKKIAVVFAKDTDIQNPTREVAYIIGVDGSIKAADVRESADKVLTALVCSYVPSLVKLN</sequence>
<dbReference type="HOGENOM" id="CLU_1984646_0_0_1"/>
<name>A0A0D3A7G8_BRAOL</name>
<dbReference type="AlphaFoldDB" id="A0A0D3A7G8"/>
<protein>
    <recommendedName>
        <fullName evidence="1">F-box associated beta-propeller type 1 domain-containing protein</fullName>
    </recommendedName>
</protein>
<reference evidence="2" key="2">
    <citation type="submission" date="2015-03" db="UniProtKB">
        <authorList>
            <consortium name="EnsemblPlants"/>
        </authorList>
    </citation>
    <scope>IDENTIFICATION</scope>
</reference>
<evidence type="ECO:0000259" key="1">
    <source>
        <dbReference type="Pfam" id="PF07734"/>
    </source>
</evidence>
<accession>A0A0D3A7G8</accession>
<evidence type="ECO:0000313" key="2">
    <source>
        <dbReference type="EnsemblPlants" id="Bo1g053170.1"/>
    </source>
</evidence>
<feature type="domain" description="F-box associated beta-propeller type 1" evidence="1">
    <location>
        <begin position="48"/>
        <end position="124"/>
    </location>
</feature>
<dbReference type="OMA" id="WSHSHAI"/>